<dbReference type="CDD" id="cd05466">
    <property type="entry name" value="PBP2_LTTR_substrate"/>
    <property type="match status" value="1"/>
</dbReference>
<proteinExistence type="inferred from homology"/>
<evidence type="ECO:0000256" key="2">
    <source>
        <dbReference type="ARBA" id="ARBA00023015"/>
    </source>
</evidence>
<protein>
    <submittedName>
        <fullName evidence="6">LysR-family transcriptional regulator</fullName>
    </submittedName>
</protein>
<dbReference type="AlphaFoldDB" id="A0AAT9F0Q1"/>
<dbReference type="EMBL" id="AP013063">
    <property type="protein sequence ID" value="BAO33107.1"/>
    <property type="molecule type" value="Genomic_DNA"/>
</dbReference>
<keyword evidence="4" id="KW-0804">Transcription</keyword>
<dbReference type="SUPFAM" id="SSF53850">
    <property type="entry name" value="Periplasmic binding protein-like II"/>
    <property type="match status" value="1"/>
</dbReference>
<name>A0AAT9F0Q1_SERMA</name>
<dbReference type="GO" id="GO:0003700">
    <property type="term" value="F:DNA-binding transcription factor activity"/>
    <property type="evidence" value="ECO:0007669"/>
    <property type="project" value="InterPro"/>
</dbReference>
<dbReference type="GO" id="GO:0000976">
    <property type="term" value="F:transcription cis-regulatory region binding"/>
    <property type="evidence" value="ECO:0007669"/>
    <property type="project" value="TreeGrafter"/>
</dbReference>
<dbReference type="InterPro" id="IPR036390">
    <property type="entry name" value="WH_DNA-bd_sf"/>
</dbReference>
<dbReference type="Pfam" id="PF03466">
    <property type="entry name" value="LysR_substrate"/>
    <property type="match status" value="1"/>
</dbReference>
<dbReference type="SUPFAM" id="SSF46785">
    <property type="entry name" value="Winged helix' DNA-binding domain"/>
    <property type="match status" value="1"/>
</dbReference>
<dbReference type="InterPro" id="IPR036388">
    <property type="entry name" value="WH-like_DNA-bd_sf"/>
</dbReference>
<dbReference type="RefSeq" id="WP_041034257.1">
    <property type="nucleotide sequence ID" value="NZ_AP013063.1"/>
</dbReference>
<comment type="similarity">
    <text evidence="1">Belongs to the LysR transcriptional regulatory family.</text>
</comment>
<evidence type="ECO:0000256" key="1">
    <source>
        <dbReference type="ARBA" id="ARBA00009437"/>
    </source>
</evidence>
<dbReference type="Gene3D" id="1.10.10.10">
    <property type="entry name" value="Winged helix-like DNA-binding domain superfamily/Winged helix DNA-binding domain"/>
    <property type="match status" value="1"/>
</dbReference>
<reference evidence="6" key="1">
    <citation type="journal article" date="2014" name="Genome Biol. Evol.">
        <title>Genome evolution and plasticity of Serratia marcescens, an important multidrug-resistant nosocomial pathogen.</title>
        <authorList>
            <person name="Iguchi A."/>
            <person name="Nagaya Y."/>
            <person name="Pradel E."/>
            <person name="Ooka T."/>
            <person name="Ogura Y."/>
            <person name="Katsura K."/>
            <person name="Kurokawa K."/>
            <person name="Oshima K."/>
            <person name="Hattori M."/>
            <person name="Parkhill J."/>
            <person name="Sebaihia M."/>
            <person name="Coulthurst S.J."/>
            <person name="Gotoh N."/>
            <person name="Thomson N.R."/>
            <person name="Ewbank J.J."/>
            <person name="Hayashi T."/>
        </authorList>
    </citation>
    <scope>NUCLEOTIDE SEQUENCE</scope>
    <source>
        <strain evidence="6">SM39</strain>
    </source>
</reference>
<dbReference type="PROSITE" id="PS50931">
    <property type="entry name" value="HTH_LYSR"/>
    <property type="match status" value="1"/>
</dbReference>
<keyword evidence="2" id="KW-0805">Transcription regulation</keyword>
<accession>A0AAT9F0Q1</accession>
<gene>
    <name evidence="6" type="ORF">SM39_1058</name>
</gene>
<evidence type="ECO:0000313" key="6">
    <source>
        <dbReference type="EMBL" id="BAO33107.1"/>
    </source>
</evidence>
<feature type="domain" description="HTH lysR-type" evidence="5">
    <location>
        <begin position="8"/>
        <end position="65"/>
    </location>
</feature>
<evidence type="ECO:0000256" key="3">
    <source>
        <dbReference type="ARBA" id="ARBA00023125"/>
    </source>
</evidence>
<keyword evidence="3" id="KW-0238">DNA-binding</keyword>
<dbReference type="KEGG" id="smar:SM39_1058"/>
<evidence type="ECO:0000259" key="5">
    <source>
        <dbReference type="PROSITE" id="PS50931"/>
    </source>
</evidence>
<dbReference type="InterPro" id="IPR005119">
    <property type="entry name" value="LysR_subst-bd"/>
</dbReference>
<dbReference type="Gene3D" id="3.40.190.290">
    <property type="match status" value="1"/>
</dbReference>
<organism evidence="6">
    <name type="scientific">Serratia marcescens SM39</name>
    <dbReference type="NCBI Taxonomy" id="1334564"/>
    <lineage>
        <taxon>Bacteria</taxon>
        <taxon>Pseudomonadati</taxon>
        <taxon>Pseudomonadota</taxon>
        <taxon>Gammaproteobacteria</taxon>
        <taxon>Enterobacterales</taxon>
        <taxon>Yersiniaceae</taxon>
        <taxon>Serratia</taxon>
    </lineage>
</organism>
<evidence type="ECO:0000256" key="4">
    <source>
        <dbReference type="ARBA" id="ARBA00023163"/>
    </source>
</evidence>
<dbReference type="InterPro" id="IPR000847">
    <property type="entry name" value="LysR_HTH_N"/>
</dbReference>
<dbReference type="PANTHER" id="PTHR30126">
    <property type="entry name" value="HTH-TYPE TRANSCRIPTIONAL REGULATOR"/>
    <property type="match status" value="1"/>
</dbReference>
<sequence>MLTNLSDIDLKLLRVFVAVAEAQGVSAAQEALLMNQSTISTHLASLETRLGFRLCQRGRSGFRLTPKGERMLIACRSLFNAARDFTRVSQSLNGLLTGDLQIGLVDNLVSLPGNPFSQAIKHFQRRHQDVQLQCRICSPNEIEQGLLHRQLDLGIGYFGQQLEALRYQPWLEETQAIYCSADHPLFAVEEPEREQIENARWVKRGYLLAQQLCPIAPPHLAAVAHHMESVAHLVLSGTCLGYLPTHYAARWVEQGLLRQLGGAALSYRATLSLISRPVQPDEALNALLEDLARAGEKKAPHARGLTDVS</sequence>
<dbReference type="Pfam" id="PF00126">
    <property type="entry name" value="HTH_1"/>
    <property type="match status" value="1"/>
</dbReference>
<dbReference type="PANTHER" id="PTHR30126:SF98">
    <property type="entry name" value="HTH-TYPE TRANSCRIPTIONAL ACTIVATOR BAUR"/>
    <property type="match status" value="1"/>
</dbReference>